<sequence length="330" mass="36003">MTAGPGAHRALRMLELVGHQLPGVWKRHAALREQFMSEAAWEPWCYAPMAVSLSITGERTVLAAKLTALAAWRMTQGIYRVDATLLEALTQTPLDAAVPVEVLRRLPEWCVYIELPGIDTFKGAAHGVWVVMEAAGKHEGGAVFLSMLFDTDREFSQSLDEGTMLPLTIKLSGESLLEAIESTYPATSGLYGFFERAAKPVLSILLYLCSANAELTRGGVPAMPIPPKAVKTRRDGWRVFPAPGPVSWELGVRMGAALRAAYAGTAAGGAATGRTLTPHVRAFHWHTFLSGPRKGVPTEKRQRDIRWLPPIGVNIREPGELVPVVRPVRQ</sequence>
<dbReference type="EMBL" id="RXFT01000028">
    <property type="protein sequence ID" value="RUR71937.1"/>
    <property type="molecule type" value="Genomic_DNA"/>
</dbReference>
<evidence type="ECO:0000313" key="1">
    <source>
        <dbReference type="EMBL" id="RUR71937.1"/>
    </source>
</evidence>
<reference evidence="1 2" key="1">
    <citation type="submission" date="2018-12" db="EMBL/GenBank/DDBJ databases">
        <title>The genome sequences of Variovorax guangxiensis DSM 27352.</title>
        <authorList>
            <person name="Gao J."/>
            <person name="Sun J."/>
        </authorList>
    </citation>
    <scope>NUCLEOTIDE SEQUENCE [LARGE SCALE GENOMIC DNA]</scope>
    <source>
        <strain evidence="1 2">DSM 27352</strain>
    </source>
</reference>
<dbReference type="Pfam" id="PF26125">
    <property type="entry name" value="AcrVA2-like"/>
    <property type="match status" value="1"/>
</dbReference>
<proteinExistence type="predicted"/>
<dbReference type="CDD" id="cd22987">
    <property type="entry name" value="AcrVA2-like"/>
    <property type="match status" value="1"/>
</dbReference>
<evidence type="ECO:0000313" key="2">
    <source>
        <dbReference type="Proteomes" id="UP000281118"/>
    </source>
</evidence>
<dbReference type="AlphaFoldDB" id="A0A433MVM0"/>
<dbReference type="InterPro" id="IPR058915">
    <property type="entry name" value="AcrVA2-like"/>
</dbReference>
<gene>
    <name evidence="1" type="ORF">EJP67_33310</name>
</gene>
<comment type="caution">
    <text evidence="1">The sequence shown here is derived from an EMBL/GenBank/DDBJ whole genome shotgun (WGS) entry which is preliminary data.</text>
</comment>
<dbReference type="RefSeq" id="WP_126025992.1">
    <property type="nucleotide sequence ID" value="NZ_RXFT01000028.1"/>
</dbReference>
<dbReference type="Proteomes" id="UP000281118">
    <property type="component" value="Unassembled WGS sequence"/>
</dbReference>
<name>A0A433MVM0_9BURK</name>
<protein>
    <submittedName>
        <fullName evidence="1">Uncharacterized protein</fullName>
    </submittedName>
</protein>
<organism evidence="1 2">
    <name type="scientific">Variovorax guangxiensis</name>
    <dbReference type="NCBI Taxonomy" id="1775474"/>
    <lineage>
        <taxon>Bacteria</taxon>
        <taxon>Pseudomonadati</taxon>
        <taxon>Pseudomonadota</taxon>
        <taxon>Betaproteobacteria</taxon>
        <taxon>Burkholderiales</taxon>
        <taxon>Comamonadaceae</taxon>
        <taxon>Variovorax</taxon>
    </lineage>
</organism>
<dbReference type="OrthoDB" id="5514004at2"/>
<accession>A0A433MVM0</accession>